<name>A0A7C2NYM5_UNCW3</name>
<dbReference type="AlphaFoldDB" id="A0A7C2NYM5"/>
<evidence type="ECO:0000313" key="1">
    <source>
        <dbReference type="EMBL" id="HEN27510.1"/>
    </source>
</evidence>
<sequence length="64" mass="7624">MKFERILWYLITRCKKGYFDPSRKKRDFERVAEIICKKIVDENLPDGFKLSRETERAEGLGLAD</sequence>
<reference evidence="1" key="1">
    <citation type="journal article" date="2020" name="mSystems">
        <title>Genome- and Community-Level Interaction Insights into Carbon Utilization and Element Cycling Functions of Hydrothermarchaeota in Hydrothermal Sediment.</title>
        <authorList>
            <person name="Zhou Z."/>
            <person name="Liu Y."/>
            <person name="Xu W."/>
            <person name="Pan J."/>
            <person name="Luo Z.H."/>
            <person name="Li M."/>
        </authorList>
    </citation>
    <scope>NUCLEOTIDE SEQUENCE [LARGE SCALE GENOMIC DNA]</scope>
    <source>
        <strain evidence="1">SpSt-34</strain>
    </source>
</reference>
<proteinExistence type="predicted"/>
<organism evidence="1">
    <name type="scientific">candidate division WOR-3 bacterium</name>
    <dbReference type="NCBI Taxonomy" id="2052148"/>
    <lineage>
        <taxon>Bacteria</taxon>
        <taxon>Bacteria division WOR-3</taxon>
    </lineage>
</organism>
<dbReference type="EMBL" id="DSOL01000066">
    <property type="protein sequence ID" value="HEN27510.1"/>
    <property type="molecule type" value="Genomic_DNA"/>
</dbReference>
<comment type="caution">
    <text evidence="1">The sequence shown here is derived from an EMBL/GenBank/DDBJ whole genome shotgun (WGS) entry which is preliminary data.</text>
</comment>
<protein>
    <submittedName>
        <fullName evidence="1">Uncharacterized protein</fullName>
    </submittedName>
</protein>
<accession>A0A7C2NYM5</accession>
<gene>
    <name evidence="1" type="ORF">ENQ77_02360</name>
</gene>